<protein>
    <submittedName>
        <fullName evidence="2">DUF397 domain-containing protein</fullName>
    </submittedName>
</protein>
<dbReference type="EMBL" id="JBHSRF010000016">
    <property type="protein sequence ID" value="MFC6082332.1"/>
    <property type="molecule type" value="Genomic_DNA"/>
</dbReference>
<dbReference type="RefSeq" id="WP_380752127.1">
    <property type="nucleotide sequence ID" value="NZ_JBHSRF010000016.1"/>
</dbReference>
<comment type="caution">
    <text evidence="2">The sequence shown here is derived from an EMBL/GenBank/DDBJ whole genome shotgun (WGS) entry which is preliminary data.</text>
</comment>
<organism evidence="2 3">
    <name type="scientific">Sphaerisporangium aureirubrum</name>
    <dbReference type="NCBI Taxonomy" id="1544736"/>
    <lineage>
        <taxon>Bacteria</taxon>
        <taxon>Bacillati</taxon>
        <taxon>Actinomycetota</taxon>
        <taxon>Actinomycetes</taxon>
        <taxon>Streptosporangiales</taxon>
        <taxon>Streptosporangiaceae</taxon>
        <taxon>Sphaerisporangium</taxon>
    </lineage>
</organism>
<evidence type="ECO:0000313" key="2">
    <source>
        <dbReference type="EMBL" id="MFC6082332.1"/>
    </source>
</evidence>
<dbReference type="Pfam" id="PF04149">
    <property type="entry name" value="DUF397"/>
    <property type="match status" value="1"/>
</dbReference>
<feature type="domain" description="DUF397" evidence="1">
    <location>
        <begin position="9"/>
        <end position="61"/>
    </location>
</feature>
<name>A0ABW1NJP0_9ACTN</name>
<accession>A0ABW1NJP0</accession>
<keyword evidence="3" id="KW-1185">Reference proteome</keyword>
<dbReference type="Proteomes" id="UP001596137">
    <property type="component" value="Unassembled WGS sequence"/>
</dbReference>
<sequence>MDRPPSMSTWSKSTYSGMQENCLEVAVLAGTGRAVRDSKNPGGPVLGVTDDGWRAFVSGIKGYHLA</sequence>
<dbReference type="InterPro" id="IPR007278">
    <property type="entry name" value="DUF397"/>
</dbReference>
<gene>
    <name evidence="2" type="ORF">ACFP1K_14295</name>
</gene>
<evidence type="ECO:0000313" key="3">
    <source>
        <dbReference type="Proteomes" id="UP001596137"/>
    </source>
</evidence>
<reference evidence="3" key="1">
    <citation type="journal article" date="2019" name="Int. J. Syst. Evol. Microbiol.">
        <title>The Global Catalogue of Microorganisms (GCM) 10K type strain sequencing project: providing services to taxonomists for standard genome sequencing and annotation.</title>
        <authorList>
            <consortium name="The Broad Institute Genomics Platform"/>
            <consortium name="The Broad Institute Genome Sequencing Center for Infectious Disease"/>
            <person name="Wu L."/>
            <person name="Ma J."/>
        </authorList>
    </citation>
    <scope>NUCLEOTIDE SEQUENCE [LARGE SCALE GENOMIC DNA]</scope>
    <source>
        <strain evidence="3">JCM 30346</strain>
    </source>
</reference>
<evidence type="ECO:0000259" key="1">
    <source>
        <dbReference type="Pfam" id="PF04149"/>
    </source>
</evidence>
<proteinExistence type="predicted"/>